<dbReference type="PANTHER" id="PTHR30074">
    <property type="entry name" value="FORMATE DEHYDROGENASE, NITRATE-INDUCIBLE, CYTOCHROME B556 FDN SUBUNIT"/>
    <property type="match status" value="1"/>
</dbReference>
<accession>A0A485BG71</accession>
<keyword evidence="3 6" id="KW-0812">Transmembrane</keyword>
<dbReference type="EMBL" id="CAADJE010000024">
    <property type="protein sequence ID" value="VFS71236.1"/>
    <property type="molecule type" value="Genomic_DNA"/>
</dbReference>
<evidence type="ECO:0000256" key="2">
    <source>
        <dbReference type="ARBA" id="ARBA00022475"/>
    </source>
</evidence>
<reference evidence="7 8" key="1">
    <citation type="submission" date="2019-03" db="EMBL/GenBank/DDBJ databases">
        <authorList>
            <consortium name="Pathogen Informatics"/>
        </authorList>
    </citation>
    <scope>NUCLEOTIDE SEQUENCE [LARGE SCALE GENOMIC DNA]</scope>
    <source>
        <strain evidence="7 8">NCTC12998</strain>
    </source>
</reference>
<dbReference type="InterPro" id="IPR051817">
    <property type="entry name" value="FDH_cytochrome_b556_subunit"/>
</dbReference>
<evidence type="ECO:0000256" key="4">
    <source>
        <dbReference type="ARBA" id="ARBA00022989"/>
    </source>
</evidence>
<evidence type="ECO:0000256" key="3">
    <source>
        <dbReference type="ARBA" id="ARBA00022692"/>
    </source>
</evidence>
<comment type="subcellular location">
    <subcellularLocation>
        <location evidence="1">Cell membrane</location>
        <topology evidence="1">Multi-pass membrane protein</topology>
    </subcellularLocation>
</comment>
<proteinExistence type="predicted"/>
<dbReference type="GO" id="GO:0009061">
    <property type="term" value="P:anaerobic respiration"/>
    <property type="evidence" value="ECO:0007669"/>
    <property type="project" value="TreeGrafter"/>
</dbReference>
<gene>
    <name evidence="7" type="primary">fdoI_3</name>
    <name evidence="7" type="ORF">NCTC12998_04036</name>
</gene>
<dbReference type="GO" id="GO:0022904">
    <property type="term" value="P:respiratory electron transport chain"/>
    <property type="evidence" value="ECO:0007669"/>
    <property type="project" value="InterPro"/>
</dbReference>
<dbReference type="GO" id="GO:0005886">
    <property type="term" value="C:plasma membrane"/>
    <property type="evidence" value="ECO:0007669"/>
    <property type="project" value="UniProtKB-SubCell"/>
</dbReference>
<dbReference type="Proteomes" id="UP000345637">
    <property type="component" value="Unassembled WGS sequence"/>
</dbReference>
<evidence type="ECO:0000256" key="1">
    <source>
        <dbReference type="ARBA" id="ARBA00004651"/>
    </source>
</evidence>
<dbReference type="PANTHER" id="PTHR30074:SF2">
    <property type="entry name" value="FORMATE DEHYDROGENASE, CYTOCHROME B556(FDO) SUBUNIT"/>
    <property type="match status" value="1"/>
</dbReference>
<name>A0A485BG71_RAOPL</name>
<dbReference type="AlphaFoldDB" id="A0A485BG71"/>
<dbReference type="GO" id="GO:0036397">
    <property type="term" value="F:formate dehydrogenase (quinone) activity"/>
    <property type="evidence" value="ECO:0007669"/>
    <property type="project" value="TreeGrafter"/>
</dbReference>
<dbReference type="GO" id="GO:0015944">
    <property type="term" value="P:formate oxidation"/>
    <property type="evidence" value="ECO:0007669"/>
    <property type="project" value="TreeGrafter"/>
</dbReference>
<dbReference type="SUPFAM" id="SSF81342">
    <property type="entry name" value="Transmembrane di-heme cytochromes"/>
    <property type="match status" value="1"/>
</dbReference>
<feature type="transmembrane region" description="Helical" evidence="6">
    <location>
        <begin position="20"/>
        <end position="40"/>
    </location>
</feature>
<keyword evidence="4 6" id="KW-1133">Transmembrane helix</keyword>
<organism evidence="7 8">
    <name type="scientific">Raoultella planticola</name>
    <name type="common">Klebsiella planticola</name>
    <dbReference type="NCBI Taxonomy" id="575"/>
    <lineage>
        <taxon>Bacteria</taxon>
        <taxon>Pseudomonadati</taxon>
        <taxon>Pseudomonadota</taxon>
        <taxon>Gammaproteobacteria</taxon>
        <taxon>Enterobacterales</taxon>
        <taxon>Enterobacteriaceae</taxon>
        <taxon>Klebsiella/Raoultella group</taxon>
        <taxon>Raoultella</taxon>
    </lineage>
</organism>
<evidence type="ECO:0000313" key="8">
    <source>
        <dbReference type="Proteomes" id="UP000345637"/>
    </source>
</evidence>
<keyword evidence="2" id="KW-1003">Cell membrane</keyword>
<dbReference type="Gene3D" id="1.20.950.20">
    <property type="entry name" value="Transmembrane di-heme cytochromes, Chain C"/>
    <property type="match status" value="1"/>
</dbReference>
<dbReference type="GO" id="GO:0009326">
    <property type="term" value="C:formate dehydrogenase complex"/>
    <property type="evidence" value="ECO:0007669"/>
    <property type="project" value="TreeGrafter"/>
</dbReference>
<sequence>MKRRDTIVRYTAPERINHWVTAFCFMLAAISGLGFFFPSFNWLMQIMGTPQLARILHPFVWGHYVCLIHHHVFPLLAP</sequence>
<protein>
    <submittedName>
        <fullName evidence="7">Formate dehydrogenase-O subunit gamma</fullName>
    </submittedName>
</protein>
<evidence type="ECO:0000256" key="6">
    <source>
        <dbReference type="SAM" id="Phobius"/>
    </source>
</evidence>
<evidence type="ECO:0000313" key="7">
    <source>
        <dbReference type="EMBL" id="VFS71236.1"/>
    </source>
</evidence>
<keyword evidence="5 6" id="KW-0472">Membrane</keyword>
<evidence type="ECO:0000256" key="5">
    <source>
        <dbReference type="ARBA" id="ARBA00023136"/>
    </source>
</evidence>
<dbReference type="InterPro" id="IPR016174">
    <property type="entry name" value="Di-haem_cyt_TM"/>
</dbReference>